<dbReference type="OrthoDB" id="1924787at2759"/>
<dbReference type="PROSITE" id="PS00022">
    <property type="entry name" value="EGF_1"/>
    <property type="match status" value="1"/>
</dbReference>
<name>D8TF29_SELML</name>
<evidence type="ECO:0000256" key="2">
    <source>
        <dbReference type="ARBA" id="ARBA00010271"/>
    </source>
</evidence>
<evidence type="ECO:0000313" key="7">
    <source>
        <dbReference type="EMBL" id="EFJ04733.1"/>
    </source>
</evidence>
<protein>
    <submittedName>
        <fullName evidence="7">Glycosyltransferase-like protein</fullName>
    </submittedName>
</protein>
<dbReference type="Pfam" id="PF03016">
    <property type="entry name" value="Exostosin_GT47"/>
    <property type="match status" value="1"/>
</dbReference>
<dbReference type="EMBL" id="GL377758">
    <property type="protein sequence ID" value="EFJ04733.1"/>
    <property type="molecule type" value="Genomic_DNA"/>
</dbReference>
<dbReference type="Proteomes" id="UP000001514">
    <property type="component" value="Unassembled WGS sequence"/>
</dbReference>
<feature type="domain" description="EGF-like" evidence="6">
    <location>
        <begin position="89"/>
        <end position="122"/>
    </location>
</feature>
<dbReference type="STRING" id="88036.D8TF29"/>
<dbReference type="GO" id="GO:0000139">
    <property type="term" value="C:Golgi membrane"/>
    <property type="evidence" value="ECO:0007669"/>
    <property type="project" value="UniProtKB-SubCell"/>
</dbReference>
<organism evidence="8">
    <name type="scientific">Selaginella moellendorffii</name>
    <name type="common">Spikemoss</name>
    <dbReference type="NCBI Taxonomy" id="88036"/>
    <lineage>
        <taxon>Eukaryota</taxon>
        <taxon>Viridiplantae</taxon>
        <taxon>Streptophyta</taxon>
        <taxon>Embryophyta</taxon>
        <taxon>Tracheophyta</taxon>
        <taxon>Lycopodiopsida</taxon>
        <taxon>Selaginellales</taxon>
        <taxon>Selaginellaceae</taxon>
        <taxon>Selaginella</taxon>
    </lineage>
</organism>
<keyword evidence="7" id="KW-0808">Transferase</keyword>
<dbReference type="PROSITE" id="PS01186">
    <property type="entry name" value="EGF_2"/>
    <property type="match status" value="1"/>
</dbReference>
<dbReference type="InterPro" id="IPR000742">
    <property type="entry name" value="EGF"/>
</dbReference>
<dbReference type="Gene3D" id="2.10.25.10">
    <property type="entry name" value="Laminin"/>
    <property type="match status" value="1"/>
</dbReference>
<dbReference type="GeneID" id="9638305"/>
<keyword evidence="5" id="KW-0245">EGF-like domain</keyword>
<dbReference type="InterPro" id="IPR040911">
    <property type="entry name" value="Exostosin_GT47"/>
</dbReference>
<comment type="subcellular location">
    <subcellularLocation>
        <location evidence="1">Golgi apparatus membrane</location>
        <topology evidence="1">Single-pass type II membrane protein</topology>
    </subcellularLocation>
</comment>
<dbReference type="HOGENOM" id="CLU_012895_0_0_1"/>
<evidence type="ECO:0000256" key="4">
    <source>
        <dbReference type="ARBA" id="ARBA00023034"/>
    </source>
</evidence>
<dbReference type="AlphaFoldDB" id="D8TF29"/>
<evidence type="ECO:0000256" key="5">
    <source>
        <dbReference type="PROSITE-ProRule" id="PRU00076"/>
    </source>
</evidence>
<keyword evidence="8" id="KW-1185">Reference proteome</keyword>
<keyword evidence="5" id="KW-1015">Disulfide bond</keyword>
<comment type="caution">
    <text evidence="5">Lacks conserved residue(s) required for the propagation of feature annotation.</text>
</comment>
<dbReference type="OMA" id="EIGRWFS"/>
<keyword evidence="3" id="KW-0812">Transmembrane</keyword>
<feature type="disulfide bond" evidence="5">
    <location>
        <begin position="93"/>
        <end position="103"/>
    </location>
</feature>
<dbReference type="InterPro" id="IPR004263">
    <property type="entry name" value="Exostosin"/>
</dbReference>
<dbReference type="InParanoid" id="D8TF29"/>
<comment type="similarity">
    <text evidence="2">Belongs to the glycosyltransferase 47 family.</text>
</comment>
<evidence type="ECO:0000259" key="6">
    <source>
        <dbReference type="PROSITE" id="PS50026"/>
    </source>
</evidence>
<dbReference type="Pfam" id="PF23106">
    <property type="entry name" value="EGF_Teneurin"/>
    <property type="match status" value="2"/>
</dbReference>
<dbReference type="KEGG" id="smo:SELMODRAFT_449327"/>
<dbReference type="GO" id="GO:0016757">
    <property type="term" value="F:glycosyltransferase activity"/>
    <property type="evidence" value="ECO:0007669"/>
    <property type="project" value="EnsemblPlants"/>
</dbReference>
<accession>D8TF29</accession>
<dbReference type="PANTHER" id="PTHR11062">
    <property type="entry name" value="EXOSTOSIN HEPARAN SULFATE GLYCOSYLTRANSFERASE -RELATED"/>
    <property type="match status" value="1"/>
</dbReference>
<proteinExistence type="inferred from homology"/>
<dbReference type="PROSITE" id="PS50026">
    <property type="entry name" value="EGF_3"/>
    <property type="match status" value="1"/>
</dbReference>
<gene>
    <name evidence="7" type="primary">GT47E1-1</name>
    <name evidence="7" type="ORF">SELMODRAFT_449327</name>
</gene>
<evidence type="ECO:0000256" key="3">
    <source>
        <dbReference type="ARBA" id="ARBA00022968"/>
    </source>
</evidence>
<dbReference type="GO" id="GO:0080147">
    <property type="term" value="P:root hair cell development"/>
    <property type="evidence" value="ECO:0007669"/>
    <property type="project" value="EnsemblPlants"/>
</dbReference>
<dbReference type="FunCoup" id="D8TF29">
    <property type="interactions" value="633"/>
</dbReference>
<keyword evidence="3" id="KW-0735">Signal-anchor</keyword>
<sequence>MLKKLGASGSSWRQIAAVIAVVSVLSLTQMLFVEIVPIPWISTPKMPLKSSPVAAAVAYRGARWRAPIGQWLRQCDFSKAAIKTTERLFAKSCEEDCGGNGVCNRELGTCRCFHGFKGKSCQEFENFECNNPPAKEWPFGEWRVSICPASCDKRRSMCFCGEQSLYPQRPVAESCGFFINDTKPVDEVDWAKTDFEIVYANATQNNSIGWCNVKPEDHYSGKVRLKPHCDCKYDCSWGLLCETPTECSCVNQCSGHGVCRGGFCQCQSQWFGIDCSVPSTDVPSISWPDWLRPATLSVPQRSSESDDQQVQEISVEKRRPLIYIYDLPAEYNSHLLEGRHFKFQCVTRVYDGVNATFWSEYLEGAELAFLEGLLASPHRTMNGDEADYFFAPVLGACAITRADDAPHFSMEKHMGLRGYFSGELYKNAYMHIKEQYPFWNRSSGRDHIWLFPWDEGACSAPKEIWNGTMLVHWGNTNSKHKKSTTGYFADSWDDIPKEWRGDHPCYDPLKDIVLPAWKNPDPRSVAERFWSRPREERKTLFYFNGNLGKGYDFGRPEDRYSMGIRQRVAEEFGSTPNNHGKLGRQAAPDVVVTPQRSDDYAKELSSSRFCGVFPGDGWSGRMEDAVLHGCIPVIIQDGIHLPYESLLDYESFTVRVAEDKIPELITILRNISNAEVESKLEAVRGLWQRFVYRDAILLEARRQKKDWNHYQDWAQQYETLLEDDVFATVIQALHYKLHNDPWRAKLPKREWGIPPSCGINRA</sequence>
<dbReference type="eggNOG" id="KOG1021">
    <property type="taxonomic scope" value="Eukaryota"/>
</dbReference>
<keyword evidence="4" id="KW-0333">Golgi apparatus</keyword>
<dbReference type="Gene3D" id="2.60.120.260">
    <property type="entry name" value="Galactose-binding domain-like"/>
    <property type="match status" value="1"/>
</dbReference>
<dbReference type="PANTHER" id="PTHR11062:SF268">
    <property type="entry name" value="FAMILY PROTEIN, PUTATIVE, EXPRESSED-RELATED"/>
    <property type="match status" value="1"/>
</dbReference>
<evidence type="ECO:0000313" key="8">
    <source>
        <dbReference type="Proteomes" id="UP000001514"/>
    </source>
</evidence>
<evidence type="ECO:0000256" key="1">
    <source>
        <dbReference type="ARBA" id="ARBA00004323"/>
    </source>
</evidence>
<reference evidence="7 8" key="1">
    <citation type="journal article" date="2011" name="Science">
        <title>The Selaginella genome identifies genetic changes associated with the evolution of vascular plants.</title>
        <authorList>
            <person name="Banks J.A."/>
            <person name="Nishiyama T."/>
            <person name="Hasebe M."/>
            <person name="Bowman J.L."/>
            <person name="Gribskov M."/>
            <person name="dePamphilis C."/>
            <person name="Albert V.A."/>
            <person name="Aono N."/>
            <person name="Aoyama T."/>
            <person name="Ambrose B.A."/>
            <person name="Ashton N.W."/>
            <person name="Axtell M.J."/>
            <person name="Barker E."/>
            <person name="Barker M.S."/>
            <person name="Bennetzen J.L."/>
            <person name="Bonawitz N.D."/>
            <person name="Chapple C."/>
            <person name="Cheng C."/>
            <person name="Correa L.G."/>
            <person name="Dacre M."/>
            <person name="DeBarry J."/>
            <person name="Dreyer I."/>
            <person name="Elias M."/>
            <person name="Engstrom E.M."/>
            <person name="Estelle M."/>
            <person name="Feng L."/>
            <person name="Finet C."/>
            <person name="Floyd S.K."/>
            <person name="Frommer W.B."/>
            <person name="Fujita T."/>
            <person name="Gramzow L."/>
            <person name="Gutensohn M."/>
            <person name="Harholt J."/>
            <person name="Hattori M."/>
            <person name="Heyl A."/>
            <person name="Hirai T."/>
            <person name="Hiwatashi Y."/>
            <person name="Ishikawa M."/>
            <person name="Iwata M."/>
            <person name="Karol K.G."/>
            <person name="Koehler B."/>
            <person name="Kolukisaoglu U."/>
            <person name="Kubo M."/>
            <person name="Kurata T."/>
            <person name="Lalonde S."/>
            <person name="Li K."/>
            <person name="Li Y."/>
            <person name="Litt A."/>
            <person name="Lyons E."/>
            <person name="Manning G."/>
            <person name="Maruyama T."/>
            <person name="Michael T.P."/>
            <person name="Mikami K."/>
            <person name="Miyazaki S."/>
            <person name="Morinaga S."/>
            <person name="Murata T."/>
            <person name="Mueller-Roeber B."/>
            <person name="Nelson D.R."/>
            <person name="Obara M."/>
            <person name="Oguri Y."/>
            <person name="Olmstead R.G."/>
            <person name="Onodera N."/>
            <person name="Petersen B.L."/>
            <person name="Pils B."/>
            <person name="Prigge M."/>
            <person name="Rensing S.A."/>
            <person name="Riano-Pachon D.M."/>
            <person name="Roberts A.W."/>
            <person name="Sato Y."/>
            <person name="Scheller H.V."/>
            <person name="Schulz B."/>
            <person name="Schulz C."/>
            <person name="Shakirov E.V."/>
            <person name="Shibagaki N."/>
            <person name="Shinohara N."/>
            <person name="Shippen D.E."/>
            <person name="Soerensen I."/>
            <person name="Sotooka R."/>
            <person name="Sugimoto N."/>
            <person name="Sugita M."/>
            <person name="Sumikawa N."/>
            <person name="Tanurdzic M."/>
            <person name="Theissen G."/>
            <person name="Ulvskov P."/>
            <person name="Wakazuki S."/>
            <person name="Weng J.K."/>
            <person name="Willats W.W."/>
            <person name="Wipf D."/>
            <person name="Wolf P.G."/>
            <person name="Yang L."/>
            <person name="Zimmer A.D."/>
            <person name="Zhu Q."/>
            <person name="Mitros T."/>
            <person name="Hellsten U."/>
            <person name="Loque D."/>
            <person name="Otillar R."/>
            <person name="Salamov A."/>
            <person name="Schmutz J."/>
            <person name="Shapiro H."/>
            <person name="Lindquist E."/>
            <person name="Lucas S."/>
            <person name="Rokhsar D."/>
            <person name="Grigoriev I.V."/>
        </authorList>
    </citation>
    <scope>NUCLEOTIDE SEQUENCE [LARGE SCALE GENOMIC DNA]</scope>
</reference>
<dbReference type="Gramene" id="EFJ04733">
    <property type="protein sequence ID" value="EFJ04733"/>
    <property type="gene ID" value="SELMODRAFT_449327"/>
</dbReference>
<feature type="disulfide bond" evidence="5">
    <location>
        <begin position="112"/>
        <end position="121"/>
    </location>
</feature>